<name>F5XL37_MICPN</name>
<dbReference type="Pfam" id="PF02782">
    <property type="entry name" value="FGGY_C"/>
    <property type="match status" value="1"/>
</dbReference>
<dbReference type="InterPro" id="IPR050406">
    <property type="entry name" value="FGGY_Carb_Kinase"/>
</dbReference>
<dbReference type="InterPro" id="IPR000577">
    <property type="entry name" value="Carb_kinase_FGGY"/>
</dbReference>
<evidence type="ECO:0000313" key="8">
    <source>
        <dbReference type="Proteomes" id="UP000007947"/>
    </source>
</evidence>
<evidence type="ECO:0000256" key="3">
    <source>
        <dbReference type="ARBA" id="ARBA00022679"/>
    </source>
</evidence>
<keyword evidence="3 7" id="KW-0808">Transferase</keyword>
<reference evidence="7 8" key="1">
    <citation type="submission" date="2011-05" db="EMBL/GenBank/DDBJ databases">
        <title>Whole genome sequence of Microlunatus phosphovorus NM-1.</title>
        <authorList>
            <person name="Hosoyama A."/>
            <person name="Sasaki K."/>
            <person name="Harada T."/>
            <person name="Igarashi R."/>
            <person name="Kawakoshi A."/>
            <person name="Sasagawa M."/>
            <person name="Fukada J."/>
            <person name="Nakamura S."/>
            <person name="Katano Y."/>
            <person name="Hanada S."/>
            <person name="Kamagata Y."/>
            <person name="Nakamura N."/>
            <person name="Yamazaki S."/>
            <person name="Fujita N."/>
        </authorList>
    </citation>
    <scope>NUCLEOTIDE SEQUENCE [LARGE SCALE GENOMIC DNA]</scope>
    <source>
        <strain evidence="8">ATCC 700054 / DSM 10555 / JCM 9379 / NBRC 101784 / NCIMB 13414 / VKM Ac-1990 / NM-1</strain>
    </source>
</reference>
<dbReference type="InterPro" id="IPR018485">
    <property type="entry name" value="FGGY_C"/>
</dbReference>
<dbReference type="SUPFAM" id="SSF53067">
    <property type="entry name" value="Actin-like ATPase domain"/>
    <property type="match status" value="2"/>
</dbReference>
<accession>F5XL37</accession>
<comment type="similarity">
    <text evidence="1">Belongs to the FGGY kinase family.</text>
</comment>
<dbReference type="AlphaFoldDB" id="F5XL37"/>
<dbReference type="OrthoDB" id="9782710at2"/>
<proteinExistence type="inferred from homology"/>
<dbReference type="Pfam" id="PF00370">
    <property type="entry name" value="FGGY_N"/>
    <property type="match status" value="1"/>
</dbReference>
<dbReference type="eggNOG" id="COG1070">
    <property type="taxonomic scope" value="Bacteria"/>
</dbReference>
<evidence type="ECO:0000259" key="6">
    <source>
        <dbReference type="Pfam" id="PF02782"/>
    </source>
</evidence>
<dbReference type="GO" id="GO:0016301">
    <property type="term" value="F:kinase activity"/>
    <property type="evidence" value="ECO:0007669"/>
    <property type="project" value="UniProtKB-KW"/>
</dbReference>
<dbReference type="InterPro" id="IPR043129">
    <property type="entry name" value="ATPase_NBD"/>
</dbReference>
<evidence type="ECO:0000259" key="5">
    <source>
        <dbReference type="Pfam" id="PF00370"/>
    </source>
</evidence>
<dbReference type="EC" id="2.7.1.-" evidence="7"/>
<dbReference type="PIRSF" id="PIRSF000538">
    <property type="entry name" value="GlpK"/>
    <property type="match status" value="1"/>
</dbReference>
<dbReference type="STRING" id="1032480.MLP_07110"/>
<keyword evidence="4 7" id="KW-0418">Kinase</keyword>
<dbReference type="HOGENOM" id="CLU_009281_3_4_11"/>
<evidence type="ECO:0000313" key="7">
    <source>
        <dbReference type="EMBL" id="BAK33725.1"/>
    </source>
</evidence>
<evidence type="ECO:0000256" key="4">
    <source>
        <dbReference type="ARBA" id="ARBA00022777"/>
    </source>
</evidence>
<gene>
    <name evidence="7" type="ordered locus">MLP_07110</name>
</gene>
<protein>
    <submittedName>
        <fullName evidence="7">Putative carbohydrate kinase</fullName>
        <ecNumber evidence="7">2.7.1.-</ecNumber>
    </submittedName>
</protein>
<dbReference type="CDD" id="cd07773">
    <property type="entry name" value="ASKHA_NBD_FGGY_FK"/>
    <property type="match status" value="1"/>
</dbReference>
<dbReference type="RefSeq" id="WP_013861614.1">
    <property type="nucleotide sequence ID" value="NC_015635.1"/>
</dbReference>
<evidence type="ECO:0000256" key="2">
    <source>
        <dbReference type="ARBA" id="ARBA00022629"/>
    </source>
</evidence>
<keyword evidence="2" id="KW-0859">Xylose metabolism</keyword>
<dbReference type="GO" id="GO:0042732">
    <property type="term" value="P:D-xylose metabolic process"/>
    <property type="evidence" value="ECO:0007669"/>
    <property type="project" value="UniProtKB-KW"/>
</dbReference>
<dbReference type="EMBL" id="AP012204">
    <property type="protein sequence ID" value="BAK33725.1"/>
    <property type="molecule type" value="Genomic_DNA"/>
</dbReference>
<dbReference type="Proteomes" id="UP000007947">
    <property type="component" value="Chromosome"/>
</dbReference>
<keyword evidence="2" id="KW-0119">Carbohydrate metabolism</keyword>
<dbReference type="PANTHER" id="PTHR43095:SF5">
    <property type="entry name" value="XYLULOSE KINASE"/>
    <property type="match status" value="1"/>
</dbReference>
<sequence length="491" mass="51998">MGIPTITVDVGTTGIKLCLFDAEAQLLTAVQHPTPTTTDGAGEIYDIPALLGAVRRFIRELPSVQRDLVQRIALTGVGESGGLVRSDVSLASPMILWHDQRGAGYLTRLTPEQRSLIYRVTGLPVSGNYGLSKTAWAIDRLPDGERPGDAVGGPQWLNIAEYLAAVLTGERWSEPSLASRTMALDLSSRTWSDEICALLGLDVNAFPALRPAGEGVLVTARFAREVGIDAGVRVHVAGHDHMVGAIGAGLHPGELLNSTGTTEGLLFLQETPSLGPQAERAKLANGLACAGSDYTLFASIPTGGSAFATLQNLLGLDVQQLTGCLAELHRQYVGDRLGLAAVPLVLPQFRGSPPPAKDASARGLIAGVGSQTSAADIVLGCFLGLALEFLDVLELFGVQPAQIKVIGPASRNPLWLQLKADLLGMPLVVSRFPEVVSRGAQVLVSGMADEADQWATTDPYGVDVDATRHDRLAEWRSGIQQQWAYLKGFPS</sequence>
<keyword evidence="8" id="KW-1185">Reference proteome</keyword>
<organism evidence="7 8">
    <name type="scientific">Microlunatus phosphovorus (strain ATCC 700054 / DSM 10555 / JCM 9379 / NBRC 101784 / NCIMB 13414 / VKM Ac-1990 / NM-1)</name>
    <dbReference type="NCBI Taxonomy" id="1032480"/>
    <lineage>
        <taxon>Bacteria</taxon>
        <taxon>Bacillati</taxon>
        <taxon>Actinomycetota</taxon>
        <taxon>Actinomycetes</taxon>
        <taxon>Propionibacteriales</taxon>
        <taxon>Propionibacteriaceae</taxon>
        <taxon>Microlunatus</taxon>
    </lineage>
</organism>
<dbReference type="InterPro" id="IPR018484">
    <property type="entry name" value="FGGY_N"/>
</dbReference>
<dbReference type="KEGG" id="mph:MLP_07110"/>
<evidence type="ECO:0000256" key="1">
    <source>
        <dbReference type="ARBA" id="ARBA00009156"/>
    </source>
</evidence>
<feature type="domain" description="Carbohydrate kinase FGGY N-terminal" evidence="5">
    <location>
        <begin position="6"/>
        <end position="247"/>
    </location>
</feature>
<feature type="domain" description="Carbohydrate kinase FGGY C-terminal" evidence="6">
    <location>
        <begin position="256"/>
        <end position="443"/>
    </location>
</feature>
<dbReference type="PANTHER" id="PTHR43095">
    <property type="entry name" value="SUGAR KINASE"/>
    <property type="match status" value="1"/>
</dbReference>
<dbReference type="Gene3D" id="3.30.420.40">
    <property type="match status" value="2"/>
</dbReference>